<reference evidence="1 2" key="1">
    <citation type="submission" date="2017-12" db="EMBL/GenBank/DDBJ databases">
        <title>Comparative genomics of Botrytis spp.</title>
        <authorList>
            <person name="Valero-Jimenez C.A."/>
            <person name="Tapia P."/>
            <person name="Veloso J."/>
            <person name="Silva-Moreno E."/>
            <person name="Staats M."/>
            <person name="Valdes J.H."/>
            <person name="Van Kan J.A.L."/>
        </authorList>
    </citation>
    <scope>NUCLEOTIDE SEQUENCE [LARGE SCALE GENOMIC DNA]</scope>
    <source>
        <strain evidence="1 2">MUCL2120</strain>
    </source>
</reference>
<evidence type="ECO:0000313" key="1">
    <source>
        <dbReference type="EMBL" id="TGO49350.1"/>
    </source>
</evidence>
<sequence length="128" mass="14608">MAGLFLCRYVSSPFLLLDPVSGGLSRVLGPGPLRYYVSEVYFVKRRVEHPIEGLYLSFGSIRNGAETLIWARKIVMITKNTMAKRHGDDNRRVVGRPARHNYYLRKGWPAVSKLQTVLGRRSWSTVDI</sequence>
<name>A0A4Z1HRG9_9HELO</name>
<keyword evidence="2" id="KW-1185">Reference proteome</keyword>
<dbReference type="EMBL" id="PQXJ01000435">
    <property type="protein sequence ID" value="TGO49350.1"/>
    <property type="molecule type" value="Genomic_DNA"/>
</dbReference>
<comment type="caution">
    <text evidence="1">The sequence shown here is derived from an EMBL/GenBank/DDBJ whole genome shotgun (WGS) entry which is preliminary data.</text>
</comment>
<protein>
    <submittedName>
        <fullName evidence="1">Uncharacterized protein</fullName>
    </submittedName>
</protein>
<gene>
    <name evidence="1" type="ORF">BOTNAR_0435g00060</name>
</gene>
<proteinExistence type="predicted"/>
<evidence type="ECO:0000313" key="2">
    <source>
        <dbReference type="Proteomes" id="UP000297452"/>
    </source>
</evidence>
<organism evidence="1 2">
    <name type="scientific">Botryotinia narcissicola</name>
    <dbReference type="NCBI Taxonomy" id="278944"/>
    <lineage>
        <taxon>Eukaryota</taxon>
        <taxon>Fungi</taxon>
        <taxon>Dikarya</taxon>
        <taxon>Ascomycota</taxon>
        <taxon>Pezizomycotina</taxon>
        <taxon>Leotiomycetes</taxon>
        <taxon>Helotiales</taxon>
        <taxon>Sclerotiniaceae</taxon>
        <taxon>Botryotinia</taxon>
    </lineage>
</organism>
<accession>A0A4Z1HRG9</accession>
<dbReference type="Proteomes" id="UP000297452">
    <property type="component" value="Unassembled WGS sequence"/>
</dbReference>
<dbReference type="AlphaFoldDB" id="A0A4Z1HRG9"/>